<comment type="caution">
    <text evidence="1">The sequence shown here is derived from an EMBL/GenBank/DDBJ whole genome shotgun (WGS) entry which is preliminary data.</text>
</comment>
<organism evidence="1 2">
    <name type="scientific">Tanacetum coccineum</name>
    <dbReference type="NCBI Taxonomy" id="301880"/>
    <lineage>
        <taxon>Eukaryota</taxon>
        <taxon>Viridiplantae</taxon>
        <taxon>Streptophyta</taxon>
        <taxon>Embryophyta</taxon>
        <taxon>Tracheophyta</taxon>
        <taxon>Spermatophyta</taxon>
        <taxon>Magnoliopsida</taxon>
        <taxon>eudicotyledons</taxon>
        <taxon>Gunneridae</taxon>
        <taxon>Pentapetalae</taxon>
        <taxon>asterids</taxon>
        <taxon>campanulids</taxon>
        <taxon>Asterales</taxon>
        <taxon>Asteraceae</taxon>
        <taxon>Asteroideae</taxon>
        <taxon>Anthemideae</taxon>
        <taxon>Anthemidinae</taxon>
        <taxon>Tanacetum</taxon>
    </lineage>
</organism>
<evidence type="ECO:0000313" key="1">
    <source>
        <dbReference type="EMBL" id="GJS68938.1"/>
    </source>
</evidence>
<protein>
    <recommendedName>
        <fullName evidence="3">Reverse transcriptase Ty1/copia-type domain-containing protein</fullName>
    </recommendedName>
</protein>
<sequence>MDVKTAFLNGELQEDVYAPRAWYDMLSKFLLSQEFSKGDVDPTLFTRKEGKDILLGIPVDPTCYCGMIGSLIYLTSSRPDLVFAVCMCARCNVRRQEVIDHLGRHEFVLLGDTWDTLVKSLDLENGSVCVFTKNRGKRLWFDAFDDDGSTVTNVVFKGAATLKRHQLQLTLLEE</sequence>
<gene>
    <name evidence="1" type="ORF">Tco_0683503</name>
</gene>
<dbReference type="Proteomes" id="UP001151760">
    <property type="component" value="Unassembled WGS sequence"/>
</dbReference>
<accession>A0ABQ4XU58</accession>
<evidence type="ECO:0008006" key="3">
    <source>
        <dbReference type="Google" id="ProtNLM"/>
    </source>
</evidence>
<reference evidence="1" key="2">
    <citation type="submission" date="2022-01" db="EMBL/GenBank/DDBJ databases">
        <authorList>
            <person name="Yamashiro T."/>
            <person name="Shiraishi A."/>
            <person name="Satake H."/>
            <person name="Nakayama K."/>
        </authorList>
    </citation>
    <scope>NUCLEOTIDE SEQUENCE</scope>
</reference>
<name>A0ABQ4XU58_9ASTR</name>
<proteinExistence type="predicted"/>
<dbReference type="EMBL" id="BQNB010009827">
    <property type="protein sequence ID" value="GJS68938.1"/>
    <property type="molecule type" value="Genomic_DNA"/>
</dbReference>
<evidence type="ECO:0000313" key="2">
    <source>
        <dbReference type="Proteomes" id="UP001151760"/>
    </source>
</evidence>
<reference evidence="1" key="1">
    <citation type="journal article" date="2022" name="Int. J. Mol. Sci.">
        <title>Draft Genome of Tanacetum Coccineum: Genomic Comparison of Closely Related Tanacetum-Family Plants.</title>
        <authorList>
            <person name="Yamashiro T."/>
            <person name="Shiraishi A."/>
            <person name="Nakayama K."/>
            <person name="Satake H."/>
        </authorList>
    </citation>
    <scope>NUCLEOTIDE SEQUENCE</scope>
</reference>
<keyword evidence="2" id="KW-1185">Reference proteome</keyword>